<sequence>MATYKSLKMDQKNPKSSVFYLQLNRPSHRNALSRDFFTEFPEALSSLDQDPNVNVIVLTGAGDHFCAGIYLKTLTSISDKFASGD</sequence>
<dbReference type="SMR" id="A0A498HR64"/>
<dbReference type="SUPFAM" id="SSF52096">
    <property type="entry name" value="ClpP/crotonase"/>
    <property type="match status" value="1"/>
</dbReference>
<comment type="similarity">
    <text evidence="1">Belongs to the enoyl-CoA hydratase/isomerase family.</text>
</comment>
<dbReference type="InterPro" id="IPR001753">
    <property type="entry name" value="Enoyl-CoA_hydra/iso"/>
</dbReference>
<dbReference type="InterPro" id="IPR029045">
    <property type="entry name" value="ClpP/crotonase-like_dom_sf"/>
</dbReference>
<keyword evidence="3" id="KW-1185">Reference proteome</keyword>
<accession>A0A498HR64</accession>
<dbReference type="Pfam" id="PF00378">
    <property type="entry name" value="ECH_1"/>
    <property type="match status" value="1"/>
</dbReference>
<dbReference type="Gene3D" id="3.90.226.10">
    <property type="entry name" value="2-enoyl-CoA Hydratase, Chain A, domain 1"/>
    <property type="match status" value="1"/>
</dbReference>
<proteinExistence type="inferred from homology"/>
<reference evidence="2 3" key="1">
    <citation type="submission" date="2018-10" db="EMBL/GenBank/DDBJ databases">
        <title>A high-quality apple genome assembly.</title>
        <authorList>
            <person name="Hu J."/>
        </authorList>
    </citation>
    <scope>NUCLEOTIDE SEQUENCE [LARGE SCALE GENOMIC DNA]</scope>
    <source>
        <strain evidence="3">cv. HFTH1</strain>
        <tissue evidence="2">Young leaf</tissue>
    </source>
</reference>
<evidence type="ECO:0000256" key="1">
    <source>
        <dbReference type="ARBA" id="ARBA00005254"/>
    </source>
</evidence>
<dbReference type="PANTHER" id="PTHR43149">
    <property type="entry name" value="ENOYL-COA HYDRATASE"/>
    <property type="match status" value="1"/>
</dbReference>
<dbReference type="PANTHER" id="PTHR43149:SF1">
    <property type="entry name" value="DELTA(3,5)-DELTA(2,4)-DIENOYL-COA ISOMERASE, MITOCHONDRIAL"/>
    <property type="match status" value="1"/>
</dbReference>
<protein>
    <submittedName>
        <fullName evidence="2">Uncharacterized protein</fullName>
    </submittedName>
</protein>
<evidence type="ECO:0000313" key="2">
    <source>
        <dbReference type="EMBL" id="RXH71641.1"/>
    </source>
</evidence>
<dbReference type="EMBL" id="RDQH01000342">
    <property type="protein sequence ID" value="RXH71641.1"/>
    <property type="molecule type" value="Genomic_DNA"/>
</dbReference>
<dbReference type="CDD" id="cd06558">
    <property type="entry name" value="crotonase-like"/>
    <property type="match status" value="1"/>
</dbReference>
<dbReference type="GO" id="GO:0005777">
    <property type="term" value="C:peroxisome"/>
    <property type="evidence" value="ECO:0007669"/>
    <property type="project" value="TreeGrafter"/>
</dbReference>
<evidence type="ECO:0000313" key="3">
    <source>
        <dbReference type="Proteomes" id="UP000290289"/>
    </source>
</evidence>
<gene>
    <name evidence="2" type="ORF">DVH24_025142</name>
</gene>
<comment type="caution">
    <text evidence="2">The sequence shown here is derived from an EMBL/GenBank/DDBJ whole genome shotgun (WGS) entry which is preliminary data.</text>
</comment>
<name>A0A498HR64_MALDO</name>
<dbReference type="AlphaFoldDB" id="A0A498HR64"/>
<organism evidence="2 3">
    <name type="scientific">Malus domestica</name>
    <name type="common">Apple</name>
    <name type="synonym">Pyrus malus</name>
    <dbReference type="NCBI Taxonomy" id="3750"/>
    <lineage>
        <taxon>Eukaryota</taxon>
        <taxon>Viridiplantae</taxon>
        <taxon>Streptophyta</taxon>
        <taxon>Embryophyta</taxon>
        <taxon>Tracheophyta</taxon>
        <taxon>Spermatophyta</taxon>
        <taxon>Magnoliopsida</taxon>
        <taxon>eudicotyledons</taxon>
        <taxon>Gunneridae</taxon>
        <taxon>Pentapetalae</taxon>
        <taxon>rosids</taxon>
        <taxon>fabids</taxon>
        <taxon>Rosales</taxon>
        <taxon>Rosaceae</taxon>
        <taxon>Amygdaloideae</taxon>
        <taxon>Maleae</taxon>
        <taxon>Malus</taxon>
    </lineage>
</organism>
<dbReference type="GO" id="GO:0051750">
    <property type="term" value="F:delta(3,5)-delta(2,4)-dienoyl-CoA isomerase activity"/>
    <property type="evidence" value="ECO:0007669"/>
    <property type="project" value="TreeGrafter"/>
</dbReference>
<dbReference type="STRING" id="3750.A0A498HR64"/>
<dbReference type="InterPro" id="IPR045002">
    <property type="entry name" value="Ech1-like"/>
</dbReference>
<dbReference type="Proteomes" id="UP000290289">
    <property type="component" value="Chromosome 16"/>
</dbReference>